<organism evidence="2 3">
    <name type="scientific">Candidatus Kapaibacterium thiocyanatum</name>
    <dbReference type="NCBI Taxonomy" id="1895771"/>
    <lineage>
        <taxon>Bacteria</taxon>
        <taxon>Pseudomonadati</taxon>
        <taxon>Candidatus Kapaibacteriota</taxon>
        <taxon>Candidatus Kapaibacteriia</taxon>
        <taxon>Candidatus Kapaibacteriales</taxon>
        <taxon>Candidatus Kapaibacteriaceae</taxon>
        <taxon>Candidatus Kapaibacterium</taxon>
    </lineage>
</organism>
<feature type="signal peptide" evidence="1">
    <location>
        <begin position="1"/>
        <end position="24"/>
    </location>
</feature>
<dbReference type="AlphaFoldDB" id="A0A1M3L1A0"/>
<dbReference type="Proteomes" id="UP000184233">
    <property type="component" value="Unassembled WGS sequence"/>
</dbReference>
<accession>A0A1M3L1A0</accession>
<evidence type="ECO:0008006" key="4">
    <source>
        <dbReference type="Google" id="ProtNLM"/>
    </source>
</evidence>
<keyword evidence="1" id="KW-0732">Signal</keyword>
<reference evidence="2 3" key="1">
    <citation type="submission" date="2016-09" db="EMBL/GenBank/DDBJ databases">
        <title>Genome-resolved meta-omics ties microbial dynamics to process performance in biotechnology for thiocyanate degradation.</title>
        <authorList>
            <person name="Kantor R.S."/>
            <person name="Huddy R.J."/>
            <person name="Iyer R."/>
            <person name="Thomas B.C."/>
            <person name="Brown C.T."/>
            <person name="Anantharaman K."/>
            <person name="Tringe S."/>
            <person name="Hettich R.L."/>
            <person name="Harrison S.T."/>
            <person name="Banfield J.F."/>
        </authorList>
    </citation>
    <scope>NUCLEOTIDE SEQUENCE [LARGE SCALE GENOMIC DNA]</scope>
    <source>
        <strain evidence="2">59-99</strain>
    </source>
</reference>
<name>A0A1M3L1A0_9BACT</name>
<evidence type="ECO:0000313" key="3">
    <source>
        <dbReference type="Proteomes" id="UP000184233"/>
    </source>
</evidence>
<feature type="chain" id="PRO_5012251223" description="CARDB domain-containing protein" evidence="1">
    <location>
        <begin position="25"/>
        <end position="119"/>
    </location>
</feature>
<evidence type="ECO:0000256" key="1">
    <source>
        <dbReference type="SAM" id="SignalP"/>
    </source>
</evidence>
<gene>
    <name evidence="2" type="ORF">BGO89_05220</name>
</gene>
<sequence length="119" mass="12977">MRMSIQRLFAVTAIVLCSAAMLVAQELEKSCKVAVSFSRRGNDAVTTVTVTNTTKKKCVDPVVRVRFYDKDGKEVATDAKAYFATIPPKGTKRMEARIFSDIPPEATTAKGALDAALFE</sequence>
<proteinExistence type="predicted"/>
<comment type="caution">
    <text evidence="2">The sequence shown here is derived from an EMBL/GenBank/DDBJ whole genome shotgun (WGS) entry which is preliminary data.</text>
</comment>
<dbReference type="NCBIfam" id="NF038353">
    <property type="entry name" value="FxLYD_dom"/>
    <property type="match status" value="1"/>
</dbReference>
<dbReference type="InterPro" id="IPR047676">
    <property type="entry name" value="FxLYD_dom"/>
</dbReference>
<protein>
    <recommendedName>
        <fullName evidence="4">CARDB domain-containing protein</fullName>
    </recommendedName>
</protein>
<dbReference type="EMBL" id="MKVH01000015">
    <property type="protein sequence ID" value="OJX58716.1"/>
    <property type="molecule type" value="Genomic_DNA"/>
</dbReference>
<evidence type="ECO:0000313" key="2">
    <source>
        <dbReference type="EMBL" id="OJX58716.1"/>
    </source>
</evidence>